<gene>
    <name evidence="2" type="ORF">CDAR_481961</name>
</gene>
<evidence type="ECO:0000313" key="2">
    <source>
        <dbReference type="EMBL" id="GIY45313.1"/>
    </source>
</evidence>
<feature type="compositionally biased region" description="Basic and acidic residues" evidence="1">
    <location>
        <begin position="11"/>
        <end position="21"/>
    </location>
</feature>
<comment type="caution">
    <text evidence="2">The sequence shown here is derived from an EMBL/GenBank/DDBJ whole genome shotgun (WGS) entry which is preliminary data.</text>
</comment>
<feature type="compositionally biased region" description="Polar residues" evidence="1">
    <location>
        <begin position="1"/>
        <end position="10"/>
    </location>
</feature>
<protein>
    <submittedName>
        <fullName evidence="2">Uncharacterized protein</fullName>
    </submittedName>
</protein>
<feature type="region of interest" description="Disordered" evidence="1">
    <location>
        <begin position="1"/>
        <end position="22"/>
    </location>
</feature>
<dbReference type="Proteomes" id="UP001054837">
    <property type="component" value="Unassembled WGS sequence"/>
</dbReference>
<dbReference type="AlphaFoldDB" id="A0AAV4TFE9"/>
<dbReference type="EMBL" id="BPLQ01009615">
    <property type="protein sequence ID" value="GIY45313.1"/>
    <property type="molecule type" value="Genomic_DNA"/>
</dbReference>
<proteinExistence type="predicted"/>
<reference evidence="2 3" key="1">
    <citation type="submission" date="2021-06" db="EMBL/GenBank/DDBJ databases">
        <title>Caerostris darwini draft genome.</title>
        <authorList>
            <person name="Kono N."/>
            <person name="Arakawa K."/>
        </authorList>
    </citation>
    <scope>NUCLEOTIDE SEQUENCE [LARGE SCALE GENOMIC DNA]</scope>
</reference>
<sequence>MQPEVRTTCSGKRDILEEKDRGLHRKLPNRHLRSLASDLPPFYYKDRLTFLTADGSRDLHATKTSS</sequence>
<accession>A0AAV4TFE9</accession>
<evidence type="ECO:0000313" key="3">
    <source>
        <dbReference type="Proteomes" id="UP001054837"/>
    </source>
</evidence>
<organism evidence="2 3">
    <name type="scientific">Caerostris darwini</name>
    <dbReference type="NCBI Taxonomy" id="1538125"/>
    <lineage>
        <taxon>Eukaryota</taxon>
        <taxon>Metazoa</taxon>
        <taxon>Ecdysozoa</taxon>
        <taxon>Arthropoda</taxon>
        <taxon>Chelicerata</taxon>
        <taxon>Arachnida</taxon>
        <taxon>Araneae</taxon>
        <taxon>Araneomorphae</taxon>
        <taxon>Entelegynae</taxon>
        <taxon>Araneoidea</taxon>
        <taxon>Araneidae</taxon>
        <taxon>Caerostris</taxon>
    </lineage>
</organism>
<keyword evidence="3" id="KW-1185">Reference proteome</keyword>
<evidence type="ECO:0000256" key="1">
    <source>
        <dbReference type="SAM" id="MobiDB-lite"/>
    </source>
</evidence>
<name>A0AAV4TFE9_9ARAC</name>